<comment type="caution">
    <text evidence="1">The sequence shown here is derived from an EMBL/GenBank/DDBJ whole genome shotgun (WGS) entry which is preliminary data.</text>
</comment>
<dbReference type="EMBL" id="BAAAOS010000019">
    <property type="protein sequence ID" value="GAA1575719.1"/>
    <property type="molecule type" value="Genomic_DNA"/>
</dbReference>
<reference evidence="1 2" key="1">
    <citation type="journal article" date="2019" name="Int. J. Syst. Evol. Microbiol.">
        <title>The Global Catalogue of Microorganisms (GCM) 10K type strain sequencing project: providing services to taxonomists for standard genome sequencing and annotation.</title>
        <authorList>
            <consortium name="The Broad Institute Genomics Platform"/>
            <consortium name="The Broad Institute Genome Sequencing Center for Infectious Disease"/>
            <person name="Wu L."/>
            <person name="Ma J."/>
        </authorList>
    </citation>
    <scope>NUCLEOTIDE SEQUENCE [LARGE SCALE GENOMIC DNA]</scope>
    <source>
        <strain evidence="1 2">JCM 14969</strain>
    </source>
</reference>
<organism evidence="1 2">
    <name type="scientific">Kribbella sancticallisti</name>
    <dbReference type="NCBI Taxonomy" id="460087"/>
    <lineage>
        <taxon>Bacteria</taxon>
        <taxon>Bacillati</taxon>
        <taxon>Actinomycetota</taxon>
        <taxon>Actinomycetes</taxon>
        <taxon>Propionibacteriales</taxon>
        <taxon>Kribbellaceae</taxon>
        <taxon>Kribbella</taxon>
    </lineage>
</organism>
<dbReference type="Proteomes" id="UP001500393">
    <property type="component" value="Unassembled WGS sequence"/>
</dbReference>
<keyword evidence="2" id="KW-1185">Reference proteome</keyword>
<gene>
    <name evidence="1" type="ORF">GCM10009789_31400</name>
</gene>
<proteinExistence type="predicted"/>
<name>A0ABN2DGH6_9ACTN</name>
<accession>A0ABN2DGH6</accession>
<protein>
    <submittedName>
        <fullName evidence="1">Uncharacterized protein</fullName>
    </submittedName>
</protein>
<sequence>MTEAGRACSSVVAAGRACSSVVEAGRACSSVVEAGRACSSVVEAGWACSSVAEAGWVGDSQVAVAMVRKVAAVRACGSVLAGGKSAGKSRWGGRWGVGWGFMPEKVPGSGGFAAGKLVAVDKWGRFAYRGWSPVDFRWRLT</sequence>
<evidence type="ECO:0000313" key="1">
    <source>
        <dbReference type="EMBL" id="GAA1575719.1"/>
    </source>
</evidence>
<evidence type="ECO:0000313" key="2">
    <source>
        <dbReference type="Proteomes" id="UP001500393"/>
    </source>
</evidence>